<evidence type="ECO:0000256" key="2">
    <source>
        <dbReference type="ARBA" id="ARBA00006206"/>
    </source>
</evidence>
<dbReference type="PIRSF" id="PIRSF005096">
    <property type="entry name" value="GALM"/>
    <property type="match status" value="1"/>
</dbReference>
<dbReference type="EMBL" id="BAAABY010000014">
    <property type="protein sequence ID" value="GAA0457699.1"/>
    <property type="molecule type" value="Genomic_DNA"/>
</dbReference>
<comment type="similarity">
    <text evidence="2 5">Belongs to the aldose epimerase family.</text>
</comment>
<evidence type="ECO:0000256" key="4">
    <source>
        <dbReference type="ARBA" id="ARBA00023277"/>
    </source>
</evidence>
<sequence>MSATHAAEEPFGTLKNGSIVHRWTLEAGAVRVRILTYGGIVQSIETPDRHGERGEIALGFPDAAGYEAHGESYFGALVGRYANRIGGAAFTLGGKRYALPANDGPNCLHGGVTNFSTALWEAAPCPDGVELRRVAPDGEEGFPGALDVRVRYTLSEAGELTCDYRATTDAPTVVNLTNHTYFDLSGDGSGGAATHRLRMAADHYLPVDPTGIPAGPPAPVTGTRFDFRARRTVGRGYDHTFVVGDGAGTIGAPSEAAPEPRPVAELSDPSSGRVVRLATTEPGIQLYTAEHLDGTYAGTTGRPYEAGAGLALETQHFPDSPNRPDFPSTVLRPGQVFRSRTVYAFGTEQTLGTE</sequence>
<reference evidence="6 7" key="1">
    <citation type="journal article" date="2019" name="Int. J. Syst. Evol. Microbiol.">
        <title>The Global Catalogue of Microorganisms (GCM) 10K type strain sequencing project: providing services to taxonomists for standard genome sequencing and annotation.</title>
        <authorList>
            <consortium name="The Broad Institute Genomics Platform"/>
            <consortium name="The Broad Institute Genome Sequencing Center for Infectious Disease"/>
            <person name="Wu L."/>
            <person name="Ma J."/>
        </authorList>
    </citation>
    <scope>NUCLEOTIDE SEQUENCE [LARGE SCALE GENOMIC DNA]</scope>
    <source>
        <strain evidence="6 7">JCM 4805</strain>
    </source>
</reference>
<dbReference type="Proteomes" id="UP001500909">
    <property type="component" value="Unassembled WGS sequence"/>
</dbReference>
<keyword evidence="7" id="KW-1185">Reference proteome</keyword>
<keyword evidence="3 5" id="KW-0413">Isomerase</keyword>
<dbReference type="EC" id="5.1.3.3" evidence="5"/>
<dbReference type="NCBIfam" id="NF008277">
    <property type="entry name" value="PRK11055.1"/>
    <property type="match status" value="1"/>
</dbReference>
<protein>
    <recommendedName>
        <fullName evidence="5">Aldose 1-epimerase</fullName>
        <ecNumber evidence="5">5.1.3.3</ecNumber>
    </recommendedName>
</protein>
<dbReference type="RefSeq" id="WP_346094785.1">
    <property type="nucleotide sequence ID" value="NZ_BAAABY010000014.1"/>
</dbReference>
<dbReference type="InterPro" id="IPR014718">
    <property type="entry name" value="GH-type_carb-bd"/>
</dbReference>
<evidence type="ECO:0000313" key="7">
    <source>
        <dbReference type="Proteomes" id="UP001500909"/>
    </source>
</evidence>
<evidence type="ECO:0000256" key="1">
    <source>
        <dbReference type="ARBA" id="ARBA00005028"/>
    </source>
</evidence>
<dbReference type="InterPro" id="IPR011013">
    <property type="entry name" value="Gal_mutarotase_sf_dom"/>
</dbReference>
<keyword evidence="4 5" id="KW-0119">Carbohydrate metabolism</keyword>
<evidence type="ECO:0000313" key="6">
    <source>
        <dbReference type="EMBL" id="GAA0457699.1"/>
    </source>
</evidence>
<dbReference type="PANTHER" id="PTHR10091">
    <property type="entry name" value="ALDOSE-1-EPIMERASE"/>
    <property type="match status" value="1"/>
</dbReference>
<comment type="catalytic activity">
    <reaction evidence="5">
        <text>alpha-D-glucose = beta-D-glucose</text>
        <dbReference type="Rhea" id="RHEA:10264"/>
        <dbReference type="ChEBI" id="CHEBI:15903"/>
        <dbReference type="ChEBI" id="CHEBI:17925"/>
        <dbReference type="EC" id="5.1.3.3"/>
    </reaction>
</comment>
<dbReference type="Gene3D" id="2.70.98.10">
    <property type="match status" value="1"/>
</dbReference>
<accession>A0ABN0ZSN6</accession>
<gene>
    <name evidence="6" type="ORF">GCM10010361_22150</name>
</gene>
<dbReference type="CDD" id="cd09019">
    <property type="entry name" value="galactose_mutarotase_like"/>
    <property type="match status" value="1"/>
</dbReference>
<evidence type="ECO:0000256" key="3">
    <source>
        <dbReference type="ARBA" id="ARBA00023235"/>
    </source>
</evidence>
<dbReference type="InterPro" id="IPR008183">
    <property type="entry name" value="Aldose_1/G6P_1-epimerase"/>
</dbReference>
<proteinExistence type="inferred from homology"/>
<dbReference type="Pfam" id="PF01263">
    <property type="entry name" value="Aldose_epim"/>
    <property type="match status" value="1"/>
</dbReference>
<organism evidence="6 7">
    <name type="scientific">Streptomyces olivaceiscleroticus</name>
    <dbReference type="NCBI Taxonomy" id="68245"/>
    <lineage>
        <taxon>Bacteria</taxon>
        <taxon>Bacillati</taxon>
        <taxon>Actinomycetota</taxon>
        <taxon>Actinomycetes</taxon>
        <taxon>Kitasatosporales</taxon>
        <taxon>Streptomycetaceae</taxon>
        <taxon>Streptomyces</taxon>
    </lineage>
</organism>
<evidence type="ECO:0000256" key="5">
    <source>
        <dbReference type="PIRNR" id="PIRNR005096"/>
    </source>
</evidence>
<comment type="caution">
    <text evidence="6">The sequence shown here is derived from an EMBL/GenBank/DDBJ whole genome shotgun (WGS) entry which is preliminary data.</text>
</comment>
<dbReference type="InterPro" id="IPR047215">
    <property type="entry name" value="Galactose_mutarotase-like"/>
</dbReference>
<dbReference type="SUPFAM" id="SSF74650">
    <property type="entry name" value="Galactose mutarotase-like"/>
    <property type="match status" value="1"/>
</dbReference>
<dbReference type="InterPro" id="IPR015443">
    <property type="entry name" value="Aldose_1-epimerase"/>
</dbReference>
<name>A0ABN0ZSN6_9ACTN</name>
<dbReference type="PANTHER" id="PTHR10091:SF0">
    <property type="entry name" value="GALACTOSE MUTAROTASE"/>
    <property type="match status" value="1"/>
</dbReference>
<comment type="pathway">
    <text evidence="1 5">Carbohydrate metabolism; hexose metabolism.</text>
</comment>